<accession>A0A090VAC1</accession>
<sequence>MYHNHAIDMMRENIKFLATTEEYANNTTFFRNSRKVT</sequence>
<name>A0A090VAC1_9FLAO</name>
<comment type="caution">
    <text evidence="1">The sequence shown here is derived from an EMBL/GenBank/DDBJ whole genome shotgun (WGS) entry which is preliminary data.</text>
</comment>
<reference evidence="1 2" key="1">
    <citation type="journal article" date="2014" name="Genome Announc.">
        <title>Draft Genome Sequences of Marine Flavobacterium Algibacter lectus Strains SS8 and NR4.</title>
        <authorList>
            <person name="Takatani N."/>
            <person name="Nakanishi M."/>
            <person name="Meirelles P."/>
            <person name="Mino S."/>
            <person name="Suda W."/>
            <person name="Oshima K."/>
            <person name="Hattori M."/>
            <person name="Ohkuma M."/>
            <person name="Hosokawa M."/>
            <person name="Miyashita K."/>
            <person name="Thompson F.L."/>
            <person name="Niwa A."/>
            <person name="Sawabe T."/>
            <person name="Sawabe T."/>
        </authorList>
    </citation>
    <scope>NUCLEOTIDE SEQUENCE [LARGE SCALE GENOMIC DNA]</scope>
    <source>
        <strain evidence="1 2">JCM 19300</strain>
    </source>
</reference>
<evidence type="ECO:0000313" key="1">
    <source>
        <dbReference type="EMBL" id="GAL61746.1"/>
    </source>
</evidence>
<dbReference type="Proteomes" id="UP000029644">
    <property type="component" value="Unassembled WGS sequence"/>
</dbReference>
<dbReference type="EMBL" id="BBNQ01000003">
    <property type="protein sequence ID" value="GAL61746.1"/>
    <property type="molecule type" value="Genomic_DNA"/>
</dbReference>
<protein>
    <submittedName>
        <fullName evidence="1">Uncharacterized protein</fullName>
    </submittedName>
</protein>
<gene>
    <name evidence="1" type="ORF">JCM19300_1569</name>
</gene>
<proteinExistence type="predicted"/>
<organism evidence="1 2">
    <name type="scientific">Algibacter lectus</name>
    <dbReference type="NCBI Taxonomy" id="221126"/>
    <lineage>
        <taxon>Bacteria</taxon>
        <taxon>Pseudomonadati</taxon>
        <taxon>Bacteroidota</taxon>
        <taxon>Flavobacteriia</taxon>
        <taxon>Flavobacteriales</taxon>
        <taxon>Flavobacteriaceae</taxon>
        <taxon>Algibacter</taxon>
    </lineage>
</organism>
<dbReference type="AlphaFoldDB" id="A0A090VAC1"/>
<evidence type="ECO:0000313" key="2">
    <source>
        <dbReference type="Proteomes" id="UP000029644"/>
    </source>
</evidence>